<proteinExistence type="predicted"/>
<gene>
    <name evidence="1" type="primary">Hypp5318</name>
    <name evidence="1" type="ORF">BLAG_LOCUS25499</name>
</gene>
<reference evidence="1" key="1">
    <citation type="submission" date="2022-01" db="EMBL/GenBank/DDBJ databases">
        <authorList>
            <person name="Braso-Vives M."/>
        </authorList>
    </citation>
    <scope>NUCLEOTIDE SEQUENCE</scope>
</reference>
<organism evidence="1 2">
    <name type="scientific">Branchiostoma lanceolatum</name>
    <name type="common">Common lancelet</name>
    <name type="synonym">Amphioxus lanceolatum</name>
    <dbReference type="NCBI Taxonomy" id="7740"/>
    <lineage>
        <taxon>Eukaryota</taxon>
        <taxon>Metazoa</taxon>
        <taxon>Chordata</taxon>
        <taxon>Cephalochordata</taxon>
        <taxon>Leptocardii</taxon>
        <taxon>Amphioxiformes</taxon>
        <taxon>Branchiostomatidae</taxon>
        <taxon>Branchiostoma</taxon>
    </lineage>
</organism>
<dbReference type="AlphaFoldDB" id="A0A8K0AI86"/>
<sequence>MDRSITITVYGQVCNFNDKLRFFKDWIQLLKEEYMTWDKATNGMTGVNHLSKRSCVEDNLPVDEGGEVRMANKRRQDLRPKDPTTLDSELEEQHLPDGLFWADIRFDGHRHLVLASARQLKLLAKAKSWYMDATFKVVFQKIKDIQPRQVRIENFVLDFEDGSWSKWSWEDDEFEDSVEYDWDEHRLSACIKTLMLAGLQFQRGGWRVVLYFQWKWAEYLPGILRGTLLNYGTLLWFTQQVCETFGVTNQETMVFWKERTALYIVQYMKEPGTQVEDGSSVLDRVRADLVIWIEAYNESKHNIGWDKDWLKKYTWLVPVCSETGEVMGMLCNTCRQHNKLQWNGEMYWSKRLVAAFGLMLQKAAKETLTKAMKVLAREEISHTTTFSSLLDFSKDYLSHLNLEGNANYRSEEILCERLQRKNTTPEAASDVQLSEVKVVTYLKAPSVPVSWLSNKEASSSALWPRTLREEDRQVGYGKDSHRPSFWPENVPWPEKLNKLTTPQIREALAAALSHIGPAYLPTGHRNIT</sequence>
<accession>A0A8K0AI86</accession>
<name>A0A8K0AI86_BRALA</name>
<evidence type="ECO:0000313" key="2">
    <source>
        <dbReference type="Proteomes" id="UP000838412"/>
    </source>
</evidence>
<dbReference type="Proteomes" id="UP000838412">
    <property type="component" value="Chromosome 9"/>
</dbReference>
<protein>
    <submittedName>
        <fullName evidence="1">Hypp5318 protein</fullName>
    </submittedName>
</protein>
<keyword evidence="2" id="KW-1185">Reference proteome</keyword>
<dbReference type="EMBL" id="OV696694">
    <property type="protein sequence ID" value="CAH1274501.1"/>
    <property type="molecule type" value="Genomic_DNA"/>
</dbReference>
<evidence type="ECO:0000313" key="1">
    <source>
        <dbReference type="EMBL" id="CAH1274501.1"/>
    </source>
</evidence>